<sequence>MNFPFLQNLLRFTRGNSPVLEDKEFLGSDLIYHFNNDTQVLIECLEDHNQIEFKKTVGYSDQTYWFYDEFSEKHFGLGLQSIQRQSQLLLRFFPNHMTIQEGDIFSLFFKDNTGLAFLVDQPPKKKNRLEVVFYQVNLNFNELDLNKLVSEPIVGWCHHQNGKPLKKSPFELEEQFILKHIFQCYQECI</sequence>
<dbReference type="AlphaFoldDB" id="A0A3D5IVM8"/>
<accession>A0A3D5IVM8</accession>
<name>A0A3D5IVM8_9FLAO</name>
<dbReference type="Proteomes" id="UP000264330">
    <property type="component" value="Unassembled WGS sequence"/>
</dbReference>
<comment type="caution">
    <text evidence="1">The sequence shown here is derived from an EMBL/GenBank/DDBJ whole genome shotgun (WGS) entry which is preliminary data.</text>
</comment>
<gene>
    <name evidence="1" type="ORF">DGQ38_00100</name>
</gene>
<evidence type="ECO:0000313" key="1">
    <source>
        <dbReference type="EMBL" id="HCV79438.1"/>
    </source>
</evidence>
<reference evidence="1 2" key="1">
    <citation type="journal article" date="2018" name="Nat. Biotechnol.">
        <title>A standardized bacterial taxonomy based on genome phylogeny substantially revises the tree of life.</title>
        <authorList>
            <person name="Parks D.H."/>
            <person name="Chuvochina M."/>
            <person name="Waite D.W."/>
            <person name="Rinke C."/>
            <person name="Skarshewski A."/>
            <person name="Chaumeil P.A."/>
            <person name="Hugenholtz P."/>
        </authorList>
    </citation>
    <scope>NUCLEOTIDE SEQUENCE [LARGE SCALE GENOMIC DNA]</scope>
    <source>
        <strain evidence="1">UBA9359</strain>
    </source>
</reference>
<protein>
    <submittedName>
        <fullName evidence="1">Uncharacterized protein</fullName>
    </submittedName>
</protein>
<dbReference type="RefSeq" id="WP_013072753.1">
    <property type="nucleotide sequence ID" value="NZ_CAXGSG010000067.1"/>
</dbReference>
<proteinExistence type="predicted"/>
<organism evidence="1 2">
    <name type="scientific">Zunongwangia profunda</name>
    <dbReference type="NCBI Taxonomy" id="398743"/>
    <lineage>
        <taxon>Bacteria</taxon>
        <taxon>Pseudomonadati</taxon>
        <taxon>Bacteroidota</taxon>
        <taxon>Flavobacteriia</taxon>
        <taxon>Flavobacteriales</taxon>
        <taxon>Flavobacteriaceae</taxon>
        <taxon>Zunongwangia</taxon>
    </lineage>
</organism>
<dbReference type="EMBL" id="DPMF01000002">
    <property type="protein sequence ID" value="HCV79438.1"/>
    <property type="molecule type" value="Genomic_DNA"/>
</dbReference>
<evidence type="ECO:0000313" key="2">
    <source>
        <dbReference type="Proteomes" id="UP000264330"/>
    </source>
</evidence>